<dbReference type="PROSITE" id="PS50192">
    <property type="entry name" value="T_SNARE"/>
    <property type="match status" value="1"/>
</dbReference>
<evidence type="ECO:0000313" key="6">
    <source>
        <dbReference type="Proteomes" id="UP001289374"/>
    </source>
</evidence>
<dbReference type="AlphaFoldDB" id="A0AAE1VZQ9"/>
<dbReference type="EMBL" id="JACGWL010000822">
    <property type="protein sequence ID" value="KAK4381729.1"/>
    <property type="molecule type" value="Genomic_DNA"/>
</dbReference>
<evidence type="ECO:0000256" key="1">
    <source>
        <dbReference type="ARBA" id="ARBA00022927"/>
    </source>
</evidence>
<protein>
    <submittedName>
        <fullName evidence="5">MAR-binding filament-like protein 1-1</fullName>
    </submittedName>
</protein>
<name>A0AAE1VZQ9_9LAMI</name>
<feature type="compositionally biased region" description="Basic and acidic residues" evidence="3">
    <location>
        <begin position="623"/>
        <end position="638"/>
    </location>
</feature>
<evidence type="ECO:0000259" key="4">
    <source>
        <dbReference type="PROSITE" id="PS50192"/>
    </source>
</evidence>
<evidence type="ECO:0000256" key="2">
    <source>
        <dbReference type="SAM" id="Coils"/>
    </source>
</evidence>
<keyword evidence="2" id="KW-0175">Coiled coil</keyword>
<comment type="caution">
    <text evidence="5">The sequence shown here is derived from an EMBL/GenBank/DDBJ whole genome shotgun (WGS) entry which is preliminary data.</text>
</comment>
<reference evidence="5" key="2">
    <citation type="journal article" date="2024" name="Plant">
        <title>Genomic evolution and insights into agronomic trait innovations of Sesamum species.</title>
        <authorList>
            <person name="Miao H."/>
            <person name="Wang L."/>
            <person name="Qu L."/>
            <person name="Liu H."/>
            <person name="Sun Y."/>
            <person name="Le M."/>
            <person name="Wang Q."/>
            <person name="Wei S."/>
            <person name="Zheng Y."/>
            <person name="Lin W."/>
            <person name="Duan Y."/>
            <person name="Cao H."/>
            <person name="Xiong S."/>
            <person name="Wang X."/>
            <person name="Wei L."/>
            <person name="Li C."/>
            <person name="Ma Q."/>
            <person name="Ju M."/>
            <person name="Zhao R."/>
            <person name="Li G."/>
            <person name="Mu C."/>
            <person name="Tian Q."/>
            <person name="Mei H."/>
            <person name="Zhang T."/>
            <person name="Gao T."/>
            <person name="Zhang H."/>
        </authorList>
    </citation>
    <scope>NUCLEOTIDE SEQUENCE</scope>
    <source>
        <strain evidence="5">K16</strain>
    </source>
</reference>
<feature type="region of interest" description="Disordered" evidence="3">
    <location>
        <begin position="618"/>
        <end position="654"/>
    </location>
</feature>
<dbReference type="InterPro" id="IPR000727">
    <property type="entry name" value="T_SNARE_dom"/>
</dbReference>
<sequence length="654" mass="74539">MFSAPPTLGNVVYCLHRRFLPGEMLPTGEQQFCSQQENPKDCSSCARRAAVLTGFALIPLLNSRVDAIKGFAAENDEPRDEDQKQKTKMDIKLKQKEAAIASLEEKFEMELLNEKDVRNKALAKANLERQSLVDRLNLARHVITRMGQALEKEQSLYKELTIQARDLENSLKEAGNEKRELQDQLKKKIDSVAILQERINLLSSEIKDKEVNLRYASWTIDEKDRELNQLSNAYRQSLVQLTSLNSEIKKLKDILLKNEKELQPQNEMVLKLEAELTSSLAKIDEATKNLDAVQKDYDEFKSSMEKKSASDATLLGEKEEIIHQLEEQLKLSLMERNINKVLISDLTLEKDKLKETLNVELGKGENLYQDLKITQDALEKSRGEACDLAEELQQSRYLCLDLEAEISNVHDQFTQATELLQQNSDEAKQRVTVLAEDLRLATELLSESNEKLEITSQELAAAVQKCDSLEKELVDTHEKAESAALALKQEKLIISSLNKDLMALETQISKDKEARKSLEADVEEATKSLEEMNKHALVICKELELTNSRILSLEDEKAELYRSLVQQKGAYQVAQENLEDAHNLIVRLGNERENLQKRGEKLEEVLASAKGEILRLRSQINDENQKPVDVRDKADQPTRKVTRRRKTSPQQEDP</sequence>
<proteinExistence type="predicted"/>
<evidence type="ECO:0000313" key="5">
    <source>
        <dbReference type="EMBL" id="KAK4381729.1"/>
    </source>
</evidence>
<keyword evidence="1" id="KW-0653">Protein transport</keyword>
<gene>
    <name evidence="5" type="ORF">Sango_2939300</name>
</gene>
<accession>A0AAE1VZQ9</accession>
<reference evidence="5" key="1">
    <citation type="submission" date="2020-06" db="EMBL/GenBank/DDBJ databases">
        <authorList>
            <person name="Li T."/>
            <person name="Hu X."/>
            <person name="Zhang T."/>
            <person name="Song X."/>
            <person name="Zhang H."/>
            <person name="Dai N."/>
            <person name="Sheng W."/>
            <person name="Hou X."/>
            <person name="Wei L."/>
        </authorList>
    </citation>
    <scope>NUCLEOTIDE SEQUENCE</scope>
    <source>
        <strain evidence="5">K16</strain>
        <tissue evidence="5">Leaf</tissue>
    </source>
</reference>
<dbReference type="GO" id="GO:0015031">
    <property type="term" value="P:protein transport"/>
    <property type="evidence" value="ECO:0007669"/>
    <property type="project" value="UniProtKB-KW"/>
</dbReference>
<feature type="coiled-coil region" evidence="2">
    <location>
        <begin position="86"/>
        <end position="113"/>
    </location>
</feature>
<feature type="coiled-coil region" evidence="2">
    <location>
        <begin position="150"/>
        <end position="303"/>
    </location>
</feature>
<dbReference type="Proteomes" id="UP001289374">
    <property type="component" value="Unassembled WGS sequence"/>
</dbReference>
<organism evidence="5 6">
    <name type="scientific">Sesamum angolense</name>
    <dbReference type="NCBI Taxonomy" id="2727404"/>
    <lineage>
        <taxon>Eukaryota</taxon>
        <taxon>Viridiplantae</taxon>
        <taxon>Streptophyta</taxon>
        <taxon>Embryophyta</taxon>
        <taxon>Tracheophyta</taxon>
        <taxon>Spermatophyta</taxon>
        <taxon>Magnoliopsida</taxon>
        <taxon>eudicotyledons</taxon>
        <taxon>Gunneridae</taxon>
        <taxon>Pentapetalae</taxon>
        <taxon>asterids</taxon>
        <taxon>lamiids</taxon>
        <taxon>Lamiales</taxon>
        <taxon>Pedaliaceae</taxon>
        <taxon>Sesamum</taxon>
    </lineage>
</organism>
<keyword evidence="1" id="KW-0813">Transport</keyword>
<keyword evidence="6" id="KW-1185">Reference proteome</keyword>
<feature type="coiled-coil region" evidence="2">
    <location>
        <begin position="445"/>
        <end position="535"/>
    </location>
</feature>
<feature type="domain" description="T-SNARE coiled-coil homology" evidence="4">
    <location>
        <begin position="231"/>
        <end position="293"/>
    </location>
</feature>
<evidence type="ECO:0000256" key="3">
    <source>
        <dbReference type="SAM" id="MobiDB-lite"/>
    </source>
</evidence>